<gene>
    <name evidence="1" type="primary">fliW</name>
    <name evidence="1" type="ORF">HHS34_006000</name>
</gene>
<keyword evidence="1" id="KW-0969">Cilium</keyword>
<proteinExistence type="predicted"/>
<name>A0ACD5HK38_9PROT</name>
<dbReference type="EMBL" id="CP127526">
    <property type="protein sequence ID" value="XRI74748.1"/>
    <property type="molecule type" value="Genomic_DNA"/>
</dbReference>
<protein>
    <submittedName>
        <fullName evidence="1">Flagellar assembly protein FliW</fullName>
    </submittedName>
</protein>
<sequence>MSTYNTRFGPLTIAANDIWHCIAPMPGFTELRQFALLHLPSQGPFVWLQSLDDPLITFLLIAPEHFNLRYSQTPHFAKTEKAGITMVMVILPQTDNGQLQSNALAPLYFLPDKKQFGQWIVEHQEIAPEPLLTSPEPPAALGAQMVVPVQDAPGFKTQPHQPLPTGTA</sequence>
<reference evidence="1 2" key="1">
    <citation type="journal article" date="2021" name="ISME J.">
        <title>Genomic evolution of the class Acidithiobacillia: deep-branching Proteobacteria living in extreme acidic conditions.</title>
        <authorList>
            <person name="Moya-Beltran A."/>
            <person name="Beard S."/>
            <person name="Rojas-Villalobos C."/>
            <person name="Issotta F."/>
            <person name="Gallardo Y."/>
            <person name="Ulloa R."/>
            <person name="Giaveno A."/>
            <person name="Degli Esposti M."/>
            <person name="Johnson D.B."/>
            <person name="Quatrini R."/>
        </authorList>
    </citation>
    <scope>NUCLEOTIDE SEQUENCE [LARGE SCALE GENOMIC DNA]</scope>
    <source>
        <strain evidence="1 2">GG1-14</strain>
    </source>
</reference>
<organism evidence="1 2">
    <name type="scientific">Acidithiobacillus montserratensis</name>
    <dbReference type="NCBI Taxonomy" id="2729135"/>
    <lineage>
        <taxon>Bacteria</taxon>
        <taxon>Pseudomonadati</taxon>
        <taxon>Pseudomonadota</taxon>
        <taxon>Acidithiobacillia</taxon>
        <taxon>Acidithiobacillales</taxon>
        <taxon>Acidithiobacillaceae</taxon>
        <taxon>Acidithiobacillus</taxon>
    </lineage>
</organism>
<keyword evidence="1" id="KW-0966">Cell projection</keyword>
<evidence type="ECO:0000313" key="1">
    <source>
        <dbReference type="EMBL" id="XRI74748.1"/>
    </source>
</evidence>
<keyword evidence="1" id="KW-0282">Flagellum</keyword>
<dbReference type="Proteomes" id="UP001195965">
    <property type="component" value="Chromosome"/>
</dbReference>
<evidence type="ECO:0000313" key="2">
    <source>
        <dbReference type="Proteomes" id="UP001195965"/>
    </source>
</evidence>
<keyword evidence="2" id="KW-1185">Reference proteome</keyword>
<accession>A0ACD5HK38</accession>